<evidence type="ECO:0000313" key="2">
    <source>
        <dbReference type="EMBL" id="KZT02211.1"/>
    </source>
</evidence>
<gene>
    <name evidence="2" type="ORF">LAESUDRAFT_815424</name>
</gene>
<organism evidence="2 3">
    <name type="scientific">Laetiporus sulphureus 93-53</name>
    <dbReference type="NCBI Taxonomy" id="1314785"/>
    <lineage>
        <taxon>Eukaryota</taxon>
        <taxon>Fungi</taxon>
        <taxon>Dikarya</taxon>
        <taxon>Basidiomycota</taxon>
        <taxon>Agaricomycotina</taxon>
        <taxon>Agaricomycetes</taxon>
        <taxon>Polyporales</taxon>
        <taxon>Laetiporus</taxon>
    </lineage>
</organism>
<feature type="region of interest" description="Disordered" evidence="1">
    <location>
        <begin position="23"/>
        <end position="49"/>
    </location>
</feature>
<accession>A0A165C4Y0</accession>
<dbReference type="RefSeq" id="XP_040759951.1">
    <property type="nucleotide sequence ID" value="XM_040914686.1"/>
</dbReference>
<protein>
    <submittedName>
        <fullName evidence="2">Uncharacterized protein</fullName>
    </submittedName>
</protein>
<dbReference type="AlphaFoldDB" id="A0A165C4Y0"/>
<reference evidence="2 3" key="1">
    <citation type="journal article" date="2016" name="Mol. Biol. Evol.">
        <title>Comparative Genomics of Early-Diverging Mushroom-Forming Fungi Provides Insights into the Origins of Lignocellulose Decay Capabilities.</title>
        <authorList>
            <person name="Nagy L.G."/>
            <person name="Riley R."/>
            <person name="Tritt A."/>
            <person name="Adam C."/>
            <person name="Daum C."/>
            <person name="Floudas D."/>
            <person name="Sun H."/>
            <person name="Yadav J.S."/>
            <person name="Pangilinan J."/>
            <person name="Larsson K.H."/>
            <person name="Matsuura K."/>
            <person name="Barry K."/>
            <person name="Labutti K."/>
            <person name="Kuo R."/>
            <person name="Ohm R.A."/>
            <person name="Bhattacharya S.S."/>
            <person name="Shirouzu T."/>
            <person name="Yoshinaga Y."/>
            <person name="Martin F.M."/>
            <person name="Grigoriev I.V."/>
            <person name="Hibbett D.S."/>
        </authorList>
    </citation>
    <scope>NUCLEOTIDE SEQUENCE [LARGE SCALE GENOMIC DNA]</scope>
    <source>
        <strain evidence="2 3">93-53</strain>
    </source>
</reference>
<proteinExistence type="predicted"/>
<dbReference type="GeneID" id="63831713"/>
<name>A0A165C4Y0_9APHY</name>
<keyword evidence="3" id="KW-1185">Reference proteome</keyword>
<evidence type="ECO:0000256" key="1">
    <source>
        <dbReference type="SAM" id="MobiDB-lite"/>
    </source>
</evidence>
<dbReference type="EMBL" id="KV427654">
    <property type="protein sequence ID" value="KZT02211.1"/>
    <property type="molecule type" value="Genomic_DNA"/>
</dbReference>
<sequence>MLPVPLFTADQSLDRALRKIESKMARRDDPALSRTAPAQVPSERPPPYFAVQAPAPADENYGTSAISSSMSVATQHGRASSVIQLIDIPQYGAQRFRSTPTPPSPGERH</sequence>
<evidence type="ECO:0000313" key="3">
    <source>
        <dbReference type="Proteomes" id="UP000076871"/>
    </source>
</evidence>
<dbReference type="InParanoid" id="A0A165C4Y0"/>
<dbReference type="Proteomes" id="UP000076871">
    <property type="component" value="Unassembled WGS sequence"/>
</dbReference>